<feature type="compositionally biased region" description="Polar residues" evidence="1">
    <location>
        <begin position="134"/>
        <end position="168"/>
    </location>
</feature>
<dbReference type="EMBL" id="RQTK01000065">
    <property type="protein sequence ID" value="RUS89130.1"/>
    <property type="molecule type" value="Genomic_DNA"/>
</dbReference>
<reference evidence="2 3" key="1">
    <citation type="submission" date="2019-01" db="EMBL/GenBank/DDBJ databases">
        <title>A draft genome assembly of the solar-powered sea slug Elysia chlorotica.</title>
        <authorList>
            <person name="Cai H."/>
            <person name="Li Q."/>
            <person name="Fang X."/>
            <person name="Li J."/>
            <person name="Curtis N.E."/>
            <person name="Altenburger A."/>
            <person name="Shibata T."/>
            <person name="Feng M."/>
            <person name="Maeda T."/>
            <person name="Schwartz J.A."/>
            <person name="Shigenobu S."/>
            <person name="Lundholm N."/>
            <person name="Nishiyama T."/>
            <person name="Yang H."/>
            <person name="Hasebe M."/>
            <person name="Li S."/>
            <person name="Pierce S.K."/>
            <person name="Wang J."/>
        </authorList>
    </citation>
    <scope>NUCLEOTIDE SEQUENCE [LARGE SCALE GENOMIC DNA]</scope>
    <source>
        <strain evidence="2">EC2010</strain>
        <tissue evidence="2">Whole organism of an adult</tissue>
    </source>
</reference>
<comment type="caution">
    <text evidence="2">The sequence shown here is derived from an EMBL/GenBank/DDBJ whole genome shotgun (WGS) entry which is preliminary data.</text>
</comment>
<name>A0A3S1BQN9_ELYCH</name>
<proteinExistence type="predicted"/>
<gene>
    <name evidence="2" type="ORF">EGW08_003138</name>
</gene>
<evidence type="ECO:0000256" key="1">
    <source>
        <dbReference type="SAM" id="MobiDB-lite"/>
    </source>
</evidence>
<evidence type="ECO:0000313" key="2">
    <source>
        <dbReference type="EMBL" id="RUS89130.1"/>
    </source>
</evidence>
<keyword evidence="3" id="KW-1185">Reference proteome</keyword>
<dbReference type="Proteomes" id="UP000271974">
    <property type="component" value="Unassembled WGS sequence"/>
</dbReference>
<feature type="region of interest" description="Disordered" evidence="1">
    <location>
        <begin position="1"/>
        <end position="32"/>
    </location>
</feature>
<dbReference type="AlphaFoldDB" id="A0A3S1BQN9"/>
<evidence type="ECO:0000313" key="3">
    <source>
        <dbReference type="Proteomes" id="UP000271974"/>
    </source>
</evidence>
<sequence>MREQSFPGGSPTLSRVARSTRSGPVNFYGSQDLPVTSEEDSWRKLARPKTGSLYAPCDGQFYHWGGQSNDSVCSDTYAWNIFSRPCLMTSSPRPQPTPWRQYDLDHPRPTEGILFDPKRNGFYSWSKPNRMDNQRFTSQDGLSDQESWSQSTITSRSGSGYDVNGNTVSSNSRRRFYGRRDRSRNCLDVSLILCRHELRRLFPEEDSEDEEPTHSVQENRKEVQKYSTFHRNLTRRRDEELLRTA</sequence>
<feature type="region of interest" description="Disordered" evidence="1">
    <location>
        <begin position="204"/>
        <end position="230"/>
    </location>
</feature>
<feature type="compositionally biased region" description="Polar residues" evidence="1">
    <location>
        <begin position="11"/>
        <end position="23"/>
    </location>
</feature>
<accession>A0A3S1BQN9</accession>
<organism evidence="2 3">
    <name type="scientific">Elysia chlorotica</name>
    <name type="common">Eastern emerald elysia</name>
    <name type="synonym">Sea slug</name>
    <dbReference type="NCBI Taxonomy" id="188477"/>
    <lineage>
        <taxon>Eukaryota</taxon>
        <taxon>Metazoa</taxon>
        <taxon>Spiralia</taxon>
        <taxon>Lophotrochozoa</taxon>
        <taxon>Mollusca</taxon>
        <taxon>Gastropoda</taxon>
        <taxon>Heterobranchia</taxon>
        <taxon>Euthyneura</taxon>
        <taxon>Panpulmonata</taxon>
        <taxon>Sacoglossa</taxon>
        <taxon>Placobranchoidea</taxon>
        <taxon>Plakobranchidae</taxon>
        <taxon>Elysia</taxon>
    </lineage>
</organism>
<protein>
    <submittedName>
        <fullName evidence="2">Uncharacterized protein</fullName>
    </submittedName>
</protein>
<feature type="region of interest" description="Disordered" evidence="1">
    <location>
        <begin position="126"/>
        <end position="171"/>
    </location>
</feature>